<organism evidence="2 3">
    <name type="scientific">Yersinia nurmii</name>
    <dbReference type="NCBI Taxonomy" id="685706"/>
    <lineage>
        <taxon>Bacteria</taxon>
        <taxon>Pseudomonadati</taxon>
        <taxon>Pseudomonadota</taxon>
        <taxon>Gammaproteobacteria</taxon>
        <taxon>Enterobacterales</taxon>
        <taxon>Yersiniaceae</taxon>
        <taxon>Yersinia</taxon>
    </lineage>
</organism>
<evidence type="ECO:0000313" key="2">
    <source>
        <dbReference type="EMBL" id="CNE02006.1"/>
    </source>
</evidence>
<name>A0ABP1Y8S1_9GAMM</name>
<protein>
    <submittedName>
        <fullName evidence="2">Uncharacterized protein</fullName>
    </submittedName>
</protein>
<keyword evidence="1" id="KW-1133">Transmembrane helix</keyword>
<keyword evidence="1" id="KW-0472">Membrane</keyword>
<dbReference type="Proteomes" id="UP000040578">
    <property type="component" value="Unassembled WGS sequence"/>
</dbReference>
<sequence>MFGSPKTLTELLMVGLCVLISLAFLKVYLF</sequence>
<keyword evidence="3" id="KW-1185">Reference proteome</keyword>
<feature type="transmembrane region" description="Helical" evidence="1">
    <location>
        <begin position="12"/>
        <end position="29"/>
    </location>
</feature>
<evidence type="ECO:0000313" key="3">
    <source>
        <dbReference type="Proteomes" id="UP000040578"/>
    </source>
</evidence>
<proteinExistence type="predicted"/>
<gene>
    <name evidence="2" type="ORF">ERS137967_00588</name>
</gene>
<comment type="caution">
    <text evidence="2">The sequence shown here is derived from an EMBL/GenBank/DDBJ whole genome shotgun (WGS) entry which is preliminary data.</text>
</comment>
<reference evidence="2 3" key="1">
    <citation type="submission" date="2015-03" db="EMBL/GenBank/DDBJ databases">
        <authorList>
            <consortium name="Pathogen Informatics"/>
            <person name="Murphy D."/>
        </authorList>
    </citation>
    <scope>NUCLEOTIDE SEQUENCE [LARGE SCALE GENOMIC DNA]</scope>
    <source>
        <strain evidence="3">type strain: CIP110231</strain>
    </source>
</reference>
<accession>A0ABP1Y8S1</accession>
<dbReference type="EMBL" id="CPYD01000001">
    <property type="protein sequence ID" value="CNE02006.1"/>
    <property type="molecule type" value="Genomic_DNA"/>
</dbReference>
<keyword evidence="1" id="KW-0812">Transmembrane</keyword>
<evidence type="ECO:0000256" key="1">
    <source>
        <dbReference type="SAM" id="Phobius"/>
    </source>
</evidence>